<evidence type="ECO:0000313" key="1">
    <source>
        <dbReference type="EMBL" id="MPM48405.1"/>
    </source>
</evidence>
<protein>
    <submittedName>
        <fullName evidence="1">Uncharacterized protein</fullName>
    </submittedName>
</protein>
<proteinExistence type="predicted"/>
<accession>A0A645A5E3</accession>
<comment type="caution">
    <text evidence="1">The sequence shown here is derived from an EMBL/GenBank/DDBJ whole genome shotgun (WGS) entry which is preliminary data.</text>
</comment>
<dbReference type="EMBL" id="VSSQ01012084">
    <property type="protein sequence ID" value="MPM48405.1"/>
    <property type="molecule type" value="Genomic_DNA"/>
</dbReference>
<sequence length="82" mass="9353">MQKLYIIQHAHNIHGNVTHKFRRPIGTRFHNGPAVKVGFAKAQNTSVLSKKIDKGDHPAQKLAERGGNRRPGQLVFLWQQNY</sequence>
<name>A0A645A5E3_9ZZZZ</name>
<organism evidence="1">
    <name type="scientific">bioreactor metagenome</name>
    <dbReference type="NCBI Taxonomy" id="1076179"/>
    <lineage>
        <taxon>unclassified sequences</taxon>
        <taxon>metagenomes</taxon>
        <taxon>ecological metagenomes</taxon>
    </lineage>
</organism>
<gene>
    <name evidence="1" type="ORF">SDC9_95130</name>
</gene>
<reference evidence="1" key="1">
    <citation type="submission" date="2019-08" db="EMBL/GenBank/DDBJ databases">
        <authorList>
            <person name="Kucharzyk K."/>
            <person name="Murdoch R.W."/>
            <person name="Higgins S."/>
            <person name="Loffler F."/>
        </authorList>
    </citation>
    <scope>NUCLEOTIDE SEQUENCE</scope>
</reference>
<dbReference type="AlphaFoldDB" id="A0A645A5E3"/>